<organism evidence="7 8">
    <name type="scientific">Duganella margarita</name>
    <dbReference type="NCBI Taxonomy" id="2692170"/>
    <lineage>
        <taxon>Bacteria</taxon>
        <taxon>Pseudomonadati</taxon>
        <taxon>Pseudomonadota</taxon>
        <taxon>Betaproteobacteria</taxon>
        <taxon>Burkholderiales</taxon>
        <taxon>Oxalobacteraceae</taxon>
        <taxon>Telluria group</taxon>
        <taxon>Duganella</taxon>
    </lineage>
</organism>
<comment type="caution">
    <text evidence="7">The sequence shown here is derived from an EMBL/GenBank/DDBJ whole genome shotgun (WGS) entry which is preliminary data.</text>
</comment>
<dbReference type="SUPFAM" id="SSF51445">
    <property type="entry name" value="(Trans)glycosidases"/>
    <property type="match status" value="1"/>
</dbReference>
<keyword evidence="6" id="KW-0732">Signal</keyword>
<evidence type="ECO:0000256" key="6">
    <source>
        <dbReference type="RuleBase" id="RU361192"/>
    </source>
</evidence>
<keyword evidence="5 6" id="KW-0326">Glycosidase</keyword>
<dbReference type="EC" id="3.2.1.89" evidence="3 6"/>
<feature type="signal peptide" evidence="6">
    <location>
        <begin position="1"/>
        <end position="18"/>
    </location>
</feature>
<comment type="similarity">
    <text evidence="2 6">Belongs to the glycosyl hydrolase 53 family.</text>
</comment>
<evidence type="ECO:0000256" key="3">
    <source>
        <dbReference type="ARBA" id="ARBA00012556"/>
    </source>
</evidence>
<feature type="chain" id="PRO_5044963313" description="Arabinogalactan endo-beta-1,4-galactanase" evidence="6">
    <location>
        <begin position="19"/>
        <end position="335"/>
    </location>
</feature>
<dbReference type="PANTHER" id="PTHR34983:SF1">
    <property type="entry name" value="ARABINOGALACTAN ENDO-BETA-1,4-GALACTANASE A"/>
    <property type="match status" value="1"/>
</dbReference>
<proteinExistence type="inferred from homology"/>
<protein>
    <recommendedName>
        <fullName evidence="3 6">Arabinogalactan endo-beta-1,4-galactanase</fullName>
        <ecNumber evidence="3 6">3.2.1.89</ecNumber>
    </recommendedName>
</protein>
<accession>A0ABW9WE51</accession>
<gene>
    <name evidence="7" type="ORF">GTP55_05335</name>
</gene>
<comment type="catalytic activity">
    <reaction evidence="1 6">
        <text>The enzyme specifically hydrolyzes (1-&gt;4)-beta-D-galactosidic linkages in type I arabinogalactans.</text>
        <dbReference type="EC" id="3.2.1.89"/>
    </reaction>
</comment>
<keyword evidence="4 6" id="KW-0378">Hydrolase</keyword>
<evidence type="ECO:0000313" key="8">
    <source>
        <dbReference type="Proteomes" id="UP000466332"/>
    </source>
</evidence>
<evidence type="ECO:0000256" key="4">
    <source>
        <dbReference type="ARBA" id="ARBA00022801"/>
    </source>
</evidence>
<dbReference type="PANTHER" id="PTHR34983">
    <property type="entry name" value="ARABINOGALACTAN ENDO-BETA-1,4-GALACTANASE A"/>
    <property type="match status" value="1"/>
</dbReference>
<keyword evidence="8" id="KW-1185">Reference proteome</keyword>
<evidence type="ECO:0000313" key="7">
    <source>
        <dbReference type="EMBL" id="MYN38793.1"/>
    </source>
</evidence>
<sequence>MKKILIALMMAAAITAHAEPFVKGADVGWLPQMEATGYKFYNRQGKQEDLLQILKEDGINTIRLRTWVNPSSDRASGHNSKDETVAMAVRAQKMGMRVMINFHYSDSWADPQQQRKPAAWIGHDFPQLLKDVYSYTHEVMSALKQAGVTPEWVQVGNETPTGMIYPEGHTDNWPQLAQLINQGYDAIKAVSPTSKVVLHLDRGNDSQRFRTWFDNARANGAKYDVIGMSYYPYWLDGRPDYTASINDLAANMNDMAARYGKEVMVVEVGGEDTQPQNTYDMLVAVQRKVKAVPDHKGLGVIYWEPQGARSWSHYELSAWGADGRPTKAMEAFRAD</sequence>
<reference evidence="7 8" key="1">
    <citation type="submission" date="2019-12" db="EMBL/GenBank/DDBJ databases">
        <title>Novel species isolated from a subtropical stream in China.</title>
        <authorList>
            <person name="Lu H."/>
        </authorList>
    </citation>
    <scope>NUCLEOTIDE SEQUENCE [LARGE SCALE GENOMIC DNA]</scope>
    <source>
        <strain evidence="7 8">FT109W</strain>
    </source>
</reference>
<dbReference type="Gene3D" id="3.20.20.80">
    <property type="entry name" value="Glycosidases"/>
    <property type="match status" value="1"/>
</dbReference>
<name>A0ABW9WE51_9BURK</name>
<dbReference type="InterPro" id="IPR017853">
    <property type="entry name" value="GH"/>
</dbReference>
<dbReference type="EMBL" id="WWCS01000003">
    <property type="protein sequence ID" value="MYN38793.1"/>
    <property type="molecule type" value="Genomic_DNA"/>
</dbReference>
<dbReference type="InterPro" id="IPR011683">
    <property type="entry name" value="Glyco_hydro_53"/>
</dbReference>
<evidence type="ECO:0000256" key="5">
    <source>
        <dbReference type="ARBA" id="ARBA00023295"/>
    </source>
</evidence>
<dbReference type="Pfam" id="PF07745">
    <property type="entry name" value="Glyco_hydro_53"/>
    <property type="match status" value="1"/>
</dbReference>
<dbReference type="Proteomes" id="UP000466332">
    <property type="component" value="Unassembled WGS sequence"/>
</dbReference>
<dbReference type="RefSeq" id="WP_161043934.1">
    <property type="nucleotide sequence ID" value="NZ_WWCS01000003.1"/>
</dbReference>
<evidence type="ECO:0000256" key="1">
    <source>
        <dbReference type="ARBA" id="ARBA00001695"/>
    </source>
</evidence>
<evidence type="ECO:0000256" key="2">
    <source>
        <dbReference type="ARBA" id="ARBA00010687"/>
    </source>
</evidence>